<dbReference type="SUPFAM" id="SSF47473">
    <property type="entry name" value="EF-hand"/>
    <property type="match status" value="1"/>
</dbReference>
<reference evidence="9" key="3">
    <citation type="journal article" date="2013" name="Nucleic Acids Res.">
        <title>The genome of Anopheles darlingi, the main neotropical malaria vector.</title>
        <authorList>
            <person name="Marinotti O."/>
            <person name="Cerqueira G.C."/>
            <person name="de Almeida L.G."/>
            <person name="Ferro M.I."/>
            <person name="Loreto E.L."/>
            <person name="Zaha A."/>
            <person name="Teixeira S.M."/>
            <person name="Wespiser A.R."/>
            <person name="Almeida E Silva A."/>
            <person name="Schlindwein A.D."/>
            <person name="Pacheco A.C."/>
            <person name="Silva A.L."/>
            <person name="Graveley B.R."/>
            <person name="Walenz B.P."/>
            <person name="Lima Bde A."/>
            <person name="Ribeiro C.A."/>
            <person name="Nunes-Silva C.G."/>
            <person name="de Carvalho C.R."/>
            <person name="Soares C.M."/>
            <person name="de Menezes C.B."/>
            <person name="Matiolli C."/>
            <person name="Caffrey D."/>
            <person name="Araujo D.A."/>
            <person name="de Oliveira D.M."/>
            <person name="Golenbock D."/>
            <person name="Grisard E.C."/>
            <person name="Fantinatti-Garboggini F."/>
            <person name="de Carvalho F.M."/>
            <person name="Barcellos F.G."/>
            <person name="Prosdocimi F."/>
            <person name="May G."/>
            <person name="Azevedo Junior G.M."/>
            <person name="Guimaraes G.M."/>
            <person name="Goldman G.H."/>
            <person name="Padilha I.Q."/>
            <person name="Batista Jda S."/>
            <person name="Ferro J.A."/>
            <person name="Ribeiro J.M."/>
            <person name="Fietto J.L."/>
            <person name="Dabbas K.M."/>
            <person name="Cerdeira L."/>
            <person name="Agnez-Lima L.F."/>
            <person name="Brocchi M."/>
            <person name="de Carvalho M.O."/>
            <person name="Teixeira Mde M."/>
            <person name="Diniz Maia Mde M."/>
            <person name="Goldman M.H."/>
            <person name="Cruz Schneider M.P."/>
            <person name="Felipe M.S."/>
            <person name="Hungria M."/>
            <person name="Nicolas M.F."/>
            <person name="Pereira M."/>
            <person name="Montes M.A."/>
            <person name="Cantao M.E."/>
            <person name="Vincentz M."/>
            <person name="Rafael M.S."/>
            <person name="Silverman N."/>
            <person name="Stoco P.H."/>
            <person name="Souza R.C."/>
            <person name="Vicentini R."/>
            <person name="Gazzinelli R.T."/>
            <person name="Neves Rde O."/>
            <person name="Silva R."/>
            <person name="Astolfi-Filho S."/>
            <person name="Maciel T.E."/>
            <person name="Urmenyi T.P."/>
            <person name="Tadei W.P."/>
            <person name="Camargo E.P."/>
            <person name="de Vasconcelos A.T."/>
        </authorList>
    </citation>
    <scope>NUCLEOTIDE SEQUENCE</scope>
</reference>
<evidence type="ECO:0000256" key="1">
    <source>
        <dbReference type="ARBA" id="ARBA00001936"/>
    </source>
</evidence>
<organism evidence="9">
    <name type="scientific">Anopheles darlingi</name>
    <name type="common">Mosquito</name>
    <dbReference type="NCBI Taxonomy" id="43151"/>
    <lineage>
        <taxon>Eukaryota</taxon>
        <taxon>Metazoa</taxon>
        <taxon>Ecdysozoa</taxon>
        <taxon>Arthropoda</taxon>
        <taxon>Hexapoda</taxon>
        <taxon>Insecta</taxon>
        <taxon>Pterygota</taxon>
        <taxon>Neoptera</taxon>
        <taxon>Endopterygota</taxon>
        <taxon>Diptera</taxon>
        <taxon>Nematocera</taxon>
        <taxon>Culicoidea</taxon>
        <taxon>Culicidae</taxon>
        <taxon>Anophelinae</taxon>
        <taxon>Anopheles</taxon>
    </lineage>
</organism>
<dbReference type="PROSITE" id="PS00018">
    <property type="entry name" value="EF_HAND_1"/>
    <property type="match status" value="2"/>
</dbReference>
<dbReference type="EnsemblMetazoa" id="ADAC003606-RA">
    <property type="protein sequence ID" value="ADAC003606-PA"/>
    <property type="gene ID" value="ADAC003606"/>
</dbReference>
<dbReference type="PROSITE" id="PS50096">
    <property type="entry name" value="IQ"/>
    <property type="match status" value="1"/>
</dbReference>
<comment type="catalytic activity">
    <reaction evidence="6">
        <text>O-phospho-L-threonyl-[protein] + H2O = L-threonyl-[protein] + phosphate</text>
        <dbReference type="Rhea" id="RHEA:47004"/>
        <dbReference type="Rhea" id="RHEA-COMP:11060"/>
        <dbReference type="Rhea" id="RHEA-COMP:11605"/>
        <dbReference type="ChEBI" id="CHEBI:15377"/>
        <dbReference type="ChEBI" id="CHEBI:30013"/>
        <dbReference type="ChEBI" id="CHEBI:43474"/>
        <dbReference type="ChEBI" id="CHEBI:61977"/>
        <dbReference type="EC" id="3.1.3.16"/>
    </reaction>
</comment>
<dbReference type="STRING" id="43151.W5JP23"/>
<dbReference type="EMBL" id="ADMH02000929">
    <property type="protein sequence ID" value="ETN64645.1"/>
    <property type="molecule type" value="Genomic_DNA"/>
</dbReference>
<evidence type="ECO:0000313" key="10">
    <source>
        <dbReference type="EnsemblMetazoa" id="ADAC003606-PA"/>
    </source>
</evidence>
<dbReference type="Proteomes" id="UP000000673">
    <property type="component" value="Unassembled WGS sequence"/>
</dbReference>
<feature type="region of interest" description="Disordered" evidence="7">
    <location>
        <begin position="907"/>
        <end position="1056"/>
    </location>
</feature>
<dbReference type="SMART" id="SM00054">
    <property type="entry name" value="EFh"/>
    <property type="match status" value="3"/>
</dbReference>
<evidence type="ECO:0000259" key="8">
    <source>
        <dbReference type="PROSITE" id="PS50222"/>
    </source>
</evidence>
<reference evidence="9" key="2">
    <citation type="submission" date="2010-05" db="EMBL/GenBank/DDBJ databases">
        <authorList>
            <person name="Almeida L.G."/>
            <person name="Nicolas M.F."/>
            <person name="Souza R.C."/>
            <person name="Vasconcelos A.T.R."/>
        </authorList>
    </citation>
    <scope>NUCLEOTIDE SEQUENCE</scope>
</reference>
<dbReference type="PROSITE" id="PS00125">
    <property type="entry name" value="SER_THR_PHOSPHATASE"/>
    <property type="match status" value="1"/>
</dbReference>
<evidence type="ECO:0000256" key="7">
    <source>
        <dbReference type="SAM" id="MobiDB-lite"/>
    </source>
</evidence>
<protein>
    <recommendedName>
        <fullName evidence="6">Serine/threonine-protein phosphatase</fullName>
        <ecNumber evidence="6">3.1.3.16</ecNumber>
    </recommendedName>
</protein>
<reference evidence="10" key="4">
    <citation type="submission" date="2015-06" db="UniProtKB">
        <authorList>
            <consortium name="EnsemblMetazoa"/>
        </authorList>
    </citation>
    <scope>IDENTIFICATION</scope>
</reference>
<dbReference type="eggNOG" id="KOG0377">
    <property type="taxonomic scope" value="Eukaryota"/>
</dbReference>
<dbReference type="InterPro" id="IPR051134">
    <property type="entry name" value="PPP_phosphatase"/>
</dbReference>
<sequence length="1056" mass="117312">MKRKNEEERFDNRPDRPTEINRRVVGRKHVRWHVVFSGGASQPEVPVCAAAAQQQQQQQHQLQTATKGSKVIGLDFPDVRSDVGTRNRIECCSYQCVEPRMMAASQRYEASRKRLNLINNIPVRSFAGNRTGAAQMVLLAILKSLTTFVSHADPLRSAAMDEFITISEHRKHDTYTSDCSSPSGREVVLRLLSPYLHRTSDADMLRNCGCFQRARRSSSFEDSSSCRSSEIERGGEMTPHSGSLLKLFTSKGWCRQWRKSGRGMSMTKIERTMKAAILIQRWYRRFLARIEIRRRYTWTIFQSIEYAGEQDQVRLYNFFNALLTHIPETAGRTLDSQNTSRSSSAEALNMKFSDESDDLADEGITGPDRGYQGPEIKFPLDKKELEVIIDLFRKKKNRLHAKYVAGILREATSKLKRLPNLNQASTAISKQVTICGDLHGKLDDLLVVFHKNGLPSPENPYVFNGDFVDRGKKGLEVLLLLLCTFLVFPGGVFLNRGNHEDTVMNARYGFIREVHQKYKHNAERLLKLIDEVYRWLPLGTIVNNRVLVVHGGISDSTDLDLIRSLDRGKYISLLRPPITESTAPGAEIIDKVEWKQVFDILWSDPQHTEGCRPNSLRGAGTYFGPDVTNKFLQRYKLQYLVRSHECKPDGHEIMHGGKVITIFSASNYYEIGSNKGAYLKLDPQLDTHFVMYTAAASKTRKLTFRQRVGLVESSALRELAAKLRERRIELEREFKSRDTDNSGVLPLAKWCEALETATNLGLPWRMLKDKLAPVDNPTASTVATITEVNYRKTLHLLDTDSFKSAQNGTASVAESLYKNKSSLEAIFRILDKDNSGQISLEEFGEACELLRSHFPHNTHEQLLDMCRMMDINKDGLVDLNEFLETFRLCENAKEQLLMSLEERAMAESNGAGGGDGGNGGGGAAATGKALSGAKSSSDAPSTAASDGQQVKSNGTATDGGAGAGDMAAIRRRSKKRSSSKRGPSNGPAANGAPEAEEDSDDYEDYETNEGSGEEMAATKESTRAPNAPANGTVPNAATSTATPSAANGHKSATAKA</sequence>
<dbReference type="SMART" id="SM00156">
    <property type="entry name" value="PP2Ac"/>
    <property type="match status" value="1"/>
</dbReference>
<dbReference type="PRINTS" id="PR00114">
    <property type="entry name" value="STPHPHTASE"/>
</dbReference>
<feature type="compositionally biased region" description="Gly residues" evidence="7">
    <location>
        <begin position="910"/>
        <end position="924"/>
    </location>
</feature>
<dbReference type="InterPro" id="IPR018247">
    <property type="entry name" value="EF_Hand_1_Ca_BS"/>
</dbReference>
<keyword evidence="3" id="KW-0479">Metal-binding</keyword>
<feature type="compositionally biased region" description="Basic residues" evidence="7">
    <location>
        <begin position="969"/>
        <end position="979"/>
    </location>
</feature>
<feature type="compositionally biased region" description="Low complexity" evidence="7">
    <location>
        <begin position="925"/>
        <end position="945"/>
    </location>
</feature>
<dbReference type="HOGENOM" id="CLU_290065_0_0_1"/>
<dbReference type="VEuPathDB" id="VectorBase:ADAR2_001521"/>
<dbReference type="InterPro" id="IPR029052">
    <property type="entry name" value="Metallo-depent_PP-like"/>
</dbReference>
<dbReference type="EC" id="3.1.3.16" evidence="6"/>
<dbReference type="GO" id="GO:0004722">
    <property type="term" value="F:protein serine/threonine phosphatase activity"/>
    <property type="evidence" value="ECO:0007669"/>
    <property type="project" value="UniProtKB-EC"/>
</dbReference>
<keyword evidence="4" id="KW-0106">Calcium</keyword>
<feature type="domain" description="EF-hand" evidence="8">
    <location>
        <begin position="818"/>
        <end position="853"/>
    </location>
</feature>
<dbReference type="Pfam" id="PF13499">
    <property type="entry name" value="EF-hand_7"/>
    <property type="match status" value="1"/>
</dbReference>
<dbReference type="AlphaFoldDB" id="W5JP23"/>
<feature type="domain" description="EF-hand" evidence="8">
    <location>
        <begin position="857"/>
        <end position="892"/>
    </location>
</feature>
<dbReference type="Gene3D" id="1.10.238.10">
    <property type="entry name" value="EF-hand"/>
    <property type="match status" value="1"/>
</dbReference>
<dbReference type="OMA" id="WCEALET"/>
<dbReference type="Pfam" id="PF00612">
    <property type="entry name" value="IQ"/>
    <property type="match status" value="1"/>
</dbReference>
<dbReference type="InterPro" id="IPR002048">
    <property type="entry name" value="EF_hand_dom"/>
</dbReference>
<comment type="similarity">
    <text evidence="2 6">Belongs to the PPP phosphatase family.</text>
</comment>
<evidence type="ECO:0000256" key="6">
    <source>
        <dbReference type="RuleBase" id="RU004273"/>
    </source>
</evidence>
<name>W5JP23_ANODA</name>
<dbReference type="InterPro" id="IPR011992">
    <property type="entry name" value="EF-hand-dom_pair"/>
</dbReference>
<dbReference type="InterPro" id="IPR004843">
    <property type="entry name" value="Calcineurin-like_PHP"/>
</dbReference>
<keyword evidence="6" id="KW-0378">Hydrolase</keyword>
<comment type="cofactor">
    <cofactor evidence="1">
        <name>Mn(2+)</name>
        <dbReference type="ChEBI" id="CHEBI:29035"/>
    </cofactor>
</comment>
<dbReference type="Gene3D" id="3.60.21.10">
    <property type="match status" value="1"/>
</dbReference>
<evidence type="ECO:0000256" key="4">
    <source>
        <dbReference type="ARBA" id="ARBA00022837"/>
    </source>
</evidence>
<dbReference type="FunFam" id="3.60.21.10:FF:000056">
    <property type="entry name" value="Serine/threonine-protein phosphatase with EF-hands"/>
    <property type="match status" value="1"/>
</dbReference>
<dbReference type="VEuPathDB" id="VectorBase:ADAC003606"/>
<dbReference type="InterPro" id="IPR006186">
    <property type="entry name" value="Ser/Thr-sp_prot-phosphatase"/>
</dbReference>
<evidence type="ECO:0000256" key="5">
    <source>
        <dbReference type="ARBA" id="ARBA00023211"/>
    </source>
</evidence>
<dbReference type="PANTHER" id="PTHR45668">
    <property type="entry name" value="SERINE/THREONINE-PROTEIN PHOSPHATASE 5-RELATED"/>
    <property type="match status" value="1"/>
</dbReference>
<dbReference type="PANTHER" id="PTHR45668:SF3">
    <property type="entry name" value="SERINE_THREONINE-PROTEIN PHOSPHATASE RDGC"/>
    <property type="match status" value="1"/>
</dbReference>
<evidence type="ECO:0000256" key="3">
    <source>
        <dbReference type="ARBA" id="ARBA00022723"/>
    </source>
</evidence>
<evidence type="ECO:0000256" key="2">
    <source>
        <dbReference type="ARBA" id="ARBA00008294"/>
    </source>
</evidence>
<dbReference type="FunCoup" id="W5JP23">
    <property type="interactions" value="59"/>
</dbReference>
<dbReference type="CDD" id="cd00051">
    <property type="entry name" value="EFh"/>
    <property type="match status" value="1"/>
</dbReference>
<dbReference type="SUPFAM" id="SSF56300">
    <property type="entry name" value="Metallo-dependent phosphatases"/>
    <property type="match status" value="1"/>
</dbReference>
<evidence type="ECO:0000313" key="9">
    <source>
        <dbReference type="EMBL" id="ETN64645.1"/>
    </source>
</evidence>
<dbReference type="Pfam" id="PF00149">
    <property type="entry name" value="Metallophos"/>
    <property type="match status" value="1"/>
</dbReference>
<dbReference type="InterPro" id="IPR000048">
    <property type="entry name" value="IQ_motif_EF-hand-BS"/>
</dbReference>
<proteinExistence type="inferred from homology"/>
<gene>
    <name evidence="9" type="ORF">AND_003606</name>
</gene>
<feature type="compositionally biased region" description="Acidic residues" evidence="7">
    <location>
        <begin position="994"/>
        <end position="1007"/>
    </location>
</feature>
<accession>W5JP23</accession>
<feature type="compositionally biased region" description="Low complexity" evidence="7">
    <location>
        <begin position="980"/>
        <end position="993"/>
    </location>
</feature>
<reference evidence="9 11" key="1">
    <citation type="journal article" date="2010" name="BMC Genomics">
        <title>Combination of measures distinguishes pre-miRNAs from other stem-loops in the genome of the newly sequenced Anopheles darlingi.</title>
        <authorList>
            <person name="Mendes N.D."/>
            <person name="Freitas A.T."/>
            <person name="Vasconcelos A.T."/>
            <person name="Sagot M.F."/>
        </authorList>
    </citation>
    <scope>NUCLEOTIDE SEQUENCE</scope>
</reference>
<keyword evidence="5" id="KW-0464">Manganese</keyword>
<keyword evidence="11" id="KW-1185">Reference proteome</keyword>
<dbReference type="PROSITE" id="PS50222">
    <property type="entry name" value="EF_HAND_2"/>
    <property type="match status" value="2"/>
</dbReference>
<feature type="compositionally biased region" description="Low complexity" evidence="7">
    <location>
        <begin position="1034"/>
        <end position="1047"/>
    </location>
</feature>
<dbReference type="GO" id="GO:0005509">
    <property type="term" value="F:calcium ion binding"/>
    <property type="evidence" value="ECO:0007669"/>
    <property type="project" value="InterPro"/>
</dbReference>
<evidence type="ECO:0000313" key="11">
    <source>
        <dbReference type="Proteomes" id="UP000000673"/>
    </source>
</evidence>